<reference evidence="3" key="1">
    <citation type="submission" date="2017-02" db="EMBL/GenBank/DDBJ databases">
        <title>Delving into the versatile metabolic prowess of the omnipresent phylum Bacteroidetes.</title>
        <authorList>
            <person name="Nobu M.K."/>
            <person name="Mei R."/>
            <person name="Narihiro T."/>
            <person name="Kuroda K."/>
            <person name="Liu W.-T."/>
        </authorList>
    </citation>
    <scope>NUCLEOTIDE SEQUENCE</scope>
    <source>
        <strain evidence="3">ADurb.Bin131</strain>
    </source>
</reference>
<dbReference type="PANTHER" id="PTHR30546:SF23">
    <property type="entry name" value="FLAVOPROTEIN-LIKE PROTEIN YCP4-RELATED"/>
    <property type="match status" value="1"/>
</dbReference>
<dbReference type="EC" id="1.6.5.2" evidence="3"/>
<dbReference type="SUPFAM" id="SSF52218">
    <property type="entry name" value="Flavoproteins"/>
    <property type="match status" value="1"/>
</dbReference>
<dbReference type="GO" id="GO:0010181">
    <property type="term" value="F:FMN binding"/>
    <property type="evidence" value="ECO:0007669"/>
    <property type="project" value="InterPro"/>
</dbReference>
<protein>
    <submittedName>
        <fullName evidence="3">NAD(P)H dehydrogenase (Quinone)</fullName>
        <ecNumber evidence="3">1.6.5.2</ecNumber>
    </submittedName>
</protein>
<dbReference type="Pfam" id="PF03358">
    <property type="entry name" value="FMN_red"/>
    <property type="match status" value="1"/>
</dbReference>
<evidence type="ECO:0000313" key="3">
    <source>
        <dbReference type="EMBL" id="OQB75069.1"/>
    </source>
</evidence>
<dbReference type="InterPro" id="IPR001226">
    <property type="entry name" value="Flavodoxin_CS"/>
</dbReference>
<evidence type="ECO:0000259" key="2">
    <source>
        <dbReference type="PROSITE" id="PS50902"/>
    </source>
</evidence>
<dbReference type="PROSITE" id="PS50902">
    <property type="entry name" value="FLAVODOXIN_LIKE"/>
    <property type="match status" value="1"/>
</dbReference>
<dbReference type="GO" id="GO:0016020">
    <property type="term" value="C:membrane"/>
    <property type="evidence" value="ECO:0007669"/>
    <property type="project" value="TreeGrafter"/>
</dbReference>
<comment type="caution">
    <text evidence="3">The sequence shown here is derived from an EMBL/GenBank/DDBJ whole genome shotgun (WGS) entry which is preliminary data.</text>
</comment>
<name>A0A1V6CDR4_UNCT6</name>
<dbReference type="Proteomes" id="UP000485562">
    <property type="component" value="Unassembled WGS sequence"/>
</dbReference>
<organism evidence="3">
    <name type="scientific">candidate division TA06 bacterium ADurb.Bin131</name>
    <dbReference type="NCBI Taxonomy" id="1852827"/>
    <lineage>
        <taxon>Bacteria</taxon>
        <taxon>Bacteria division TA06</taxon>
    </lineage>
</organism>
<dbReference type="InterPro" id="IPR010089">
    <property type="entry name" value="Flavoprotein_WrbA-like"/>
</dbReference>
<dbReference type="PANTHER" id="PTHR30546">
    <property type="entry name" value="FLAVODOXIN-RELATED PROTEIN WRBA-RELATED"/>
    <property type="match status" value="1"/>
</dbReference>
<dbReference type="InterPro" id="IPR008254">
    <property type="entry name" value="Flavodoxin/NO_synth"/>
</dbReference>
<dbReference type="InterPro" id="IPR005025">
    <property type="entry name" value="FMN_Rdtase-like_dom"/>
</dbReference>
<dbReference type="NCBIfam" id="NF002999">
    <property type="entry name" value="PRK03767.1"/>
    <property type="match status" value="1"/>
</dbReference>
<dbReference type="EMBL" id="MWDQ01000024">
    <property type="protein sequence ID" value="OQB75069.1"/>
    <property type="molecule type" value="Genomic_DNA"/>
</dbReference>
<dbReference type="FunFam" id="3.40.50.360:FF:000001">
    <property type="entry name" value="NAD(P)H dehydrogenase (Quinone) FQR1-like"/>
    <property type="match status" value="1"/>
</dbReference>
<dbReference type="GO" id="GO:0003955">
    <property type="term" value="F:NAD(P)H dehydrogenase (quinone) activity"/>
    <property type="evidence" value="ECO:0007669"/>
    <property type="project" value="UniProtKB-EC"/>
</dbReference>
<evidence type="ECO:0000256" key="1">
    <source>
        <dbReference type="ARBA" id="ARBA00006961"/>
    </source>
</evidence>
<dbReference type="NCBIfam" id="TIGR01755">
    <property type="entry name" value="flav_wrbA"/>
    <property type="match status" value="1"/>
</dbReference>
<dbReference type="GO" id="GO:0009055">
    <property type="term" value="F:electron transfer activity"/>
    <property type="evidence" value="ECO:0007669"/>
    <property type="project" value="InterPro"/>
</dbReference>
<gene>
    <name evidence="3" type="ORF">BWX89_00192</name>
</gene>
<keyword evidence="3" id="KW-0560">Oxidoreductase</keyword>
<proteinExistence type="inferred from homology"/>
<comment type="similarity">
    <text evidence="1">Belongs to the WrbA family.</text>
</comment>
<dbReference type="PROSITE" id="PS00201">
    <property type="entry name" value="FLAVODOXIN"/>
    <property type="match status" value="1"/>
</dbReference>
<dbReference type="Gene3D" id="3.40.50.360">
    <property type="match status" value="1"/>
</dbReference>
<accession>A0A1V6CDR4</accession>
<dbReference type="AlphaFoldDB" id="A0A1V6CDR4"/>
<dbReference type="InterPro" id="IPR029039">
    <property type="entry name" value="Flavoprotein-like_sf"/>
</dbReference>
<feature type="domain" description="Flavodoxin-like" evidence="2">
    <location>
        <begin position="6"/>
        <end position="197"/>
    </location>
</feature>
<sequence>MSETKILILYYSMYGNTFRMAEEVSQGVKKVKGVISEIKKVPELIPDSIIQSNETMKKAREMQKDIPVATLDDLRNCDGLILGTPTRFGNMCSQMRNFLDQTGKLWQEGSLIGKPAGVFTSTATFHGGQETTLISMILTLLHHGMLVVGIPYNITELSSTNTGGTPYGASHVVGENTYQQLSQDEKVLCRALGKRVADIAVKLKHTTEAI</sequence>